<dbReference type="GO" id="GO:0055085">
    <property type="term" value="P:transmembrane transport"/>
    <property type="evidence" value="ECO:0007669"/>
    <property type="project" value="InterPro"/>
</dbReference>
<dbReference type="InterPro" id="IPR035906">
    <property type="entry name" value="MetI-like_sf"/>
</dbReference>
<keyword evidence="2 7" id="KW-0813">Transport</keyword>
<reference evidence="8 9" key="1">
    <citation type="submission" date="2018-11" db="EMBL/GenBank/DDBJ databases">
        <title>Complete genome sequence of Paenibacillus baekrokdamisoli strain KCTC 33723.</title>
        <authorList>
            <person name="Kang S.W."/>
            <person name="Lee K.C."/>
            <person name="Kim K.K."/>
            <person name="Kim J.S."/>
            <person name="Kim D.S."/>
            <person name="Ko S.H."/>
            <person name="Yang S.H."/>
            <person name="Lee J.S."/>
        </authorList>
    </citation>
    <scope>NUCLEOTIDE SEQUENCE [LARGE SCALE GENOMIC DNA]</scope>
    <source>
        <strain evidence="8 9">KCTC 33723</strain>
    </source>
</reference>
<dbReference type="OrthoDB" id="9771544at2"/>
<feature type="transmembrane region" description="Helical" evidence="7">
    <location>
        <begin position="292"/>
        <end position="312"/>
    </location>
</feature>
<dbReference type="SUPFAM" id="SSF161098">
    <property type="entry name" value="MetI-like"/>
    <property type="match status" value="1"/>
</dbReference>
<dbReference type="CDD" id="cd06261">
    <property type="entry name" value="TM_PBP2"/>
    <property type="match status" value="1"/>
</dbReference>
<keyword evidence="9" id="KW-1185">Reference proteome</keyword>
<comment type="subcellular location">
    <subcellularLocation>
        <location evidence="1 7">Cell membrane</location>
        <topology evidence="1 7">Multi-pass membrane protein</topology>
    </subcellularLocation>
</comment>
<dbReference type="GO" id="GO:0005886">
    <property type="term" value="C:plasma membrane"/>
    <property type="evidence" value="ECO:0007669"/>
    <property type="project" value="UniProtKB-SubCell"/>
</dbReference>
<evidence type="ECO:0000313" key="9">
    <source>
        <dbReference type="Proteomes" id="UP000275368"/>
    </source>
</evidence>
<organism evidence="8 9">
    <name type="scientific">Paenibacillus baekrokdamisoli</name>
    <dbReference type="NCBI Taxonomy" id="1712516"/>
    <lineage>
        <taxon>Bacteria</taxon>
        <taxon>Bacillati</taxon>
        <taxon>Bacillota</taxon>
        <taxon>Bacilli</taxon>
        <taxon>Bacillales</taxon>
        <taxon>Paenibacillaceae</taxon>
        <taxon>Paenibacillus</taxon>
    </lineage>
</organism>
<dbReference type="Pfam" id="PF00528">
    <property type="entry name" value="BPD_transp_1"/>
    <property type="match status" value="1"/>
</dbReference>
<keyword evidence="5 7" id="KW-1133">Transmembrane helix</keyword>
<dbReference type="Proteomes" id="UP000275368">
    <property type="component" value="Chromosome"/>
</dbReference>
<feature type="transmembrane region" description="Helical" evidence="7">
    <location>
        <begin position="30"/>
        <end position="52"/>
    </location>
</feature>
<protein>
    <submittedName>
        <fullName evidence="8">Transporter</fullName>
    </submittedName>
</protein>
<evidence type="ECO:0000256" key="7">
    <source>
        <dbReference type="RuleBase" id="RU363032"/>
    </source>
</evidence>
<keyword evidence="4 7" id="KW-0812">Transmembrane</keyword>
<keyword evidence="3" id="KW-1003">Cell membrane</keyword>
<gene>
    <name evidence="8" type="ORF">Back11_00080</name>
</gene>
<evidence type="ECO:0000313" key="8">
    <source>
        <dbReference type="EMBL" id="BBH18663.1"/>
    </source>
</evidence>
<sequence>MARLGEIIQPLKKRAANPGYLRKLGKATGALLRTLLLIGMSFIILYPLLYMVSTVFRNASDYYDPSIVWIPSQLTWSNIVKTYQVIDFPTVFANTATFTLVSAVLQVFTCAFVGYGFARFNFKFKNTLFVMVLFTIIVPTQTIILPLYAQYRFFDFFGISQLIALFTGHKPTVTLTNTGWIYYLPSLLGNGIRSGLFIYIFRQFFRGLPKGLEDAALIDGCGPFRCYFRVMLPNAVTAIVTVMLFSIVWHWNDYYFSGMLLSSKVTLSMVLANLPAKIQDMNGFVNPVENSIQIQAGVLMLIFPLLVMFAFGQKYFTESIERTGLVE</sequence>
<dbReference type="Gene3D" id="1.10.3720.10">
    <property type="entry name" value="MetI-like"/>
    <property type="match status" value="1"/>
</dbReference>
<dbReference type="AlphaFoldDB" id="A0A3G9J1W8"/>
<evidence type="ECO:0000256" key="4">
    <source>
        <dbReference type="ARBA" id="ARBA00022692"/>
    </source>
</evidence>
<evidence type="ECO:0000256" key="6">
    <source>
        <dbReference type="ARBA" id="ARBA00023136"/>
    </source>
</evidence>
<name>A0A3G9J1W8_9BACL</name>
<evidence type="ECO:0000256" key="1">
    <source>
        <dbReference type="ARBA" id="ARBA00004651"/>
    </source>
</evidence>
<feature type="transmembrane region" description="Helical" evidence="7">
    <location>
        <begin position="127"/>
        <end position="149"/>
    </location>
</feature>
<evidence type="ECO:0000256" key="5">
    <source>
        <dbReference type="ARBA" id="ARBA00022989"/>
    </source>
</evidence>
<evidence type="ECO:0000256" key="2">
    <source>
        <dbReference type="ARBA" id="ARBA00022448"/>
    </source>
</evidence>
<feature type="transmembrane region" description="Helical" evidence="7">
    <location>
        <begin position="180"/>
        <end position="201"/>
    </location>
</feature>
<feature type="transmembrane region" description="Helical" evidence="7">
    <location>
        <begin position="232"/>
        <end position="251"/>
    </location>
</feature>
<feature type="transmembrane region" description="Helical" evidence="7">
    <location>
        <begin position="91"/>
        <end position="115"/>
    </location>
</feature>
<dbReference type="RefSeq" id="WP_125653135.1">
    <property type="nucleotide sequence ID" value="NZ_AP019308.1"/>
</dbReference>
<accession>A0A3G9J1W8</accession>
<dbReference type="PANTHER" id="PTHR43744">
    <property type="entry name" value="ABC TRANSPORTER PERMEASE PROTEIN MG189-RELATED-RELATED"/>
    <property type="match status" value="1"/>
</dbReference>
<dbReference type="EMBL" id="AP019308">
    <property type="protein sequence ID" value="BBH18663.1"/>
    <property type="molecule type" value="Genomic_DNA"/>
</dbReference>
<keyword evidence="6 7" id="KW-0472">Membrane</keyword>
<evidence type="ECO:0000256" key="3">
    <source>
        <dbReference type="ARBA" id="ARBA00022475"/>
    </source>
</evidence>
<dbReference type="PANTHER" id="PTHR43744:SF8">
    <property type="entry name" value="SN-GLYCEROL-3-PHOSPHATE TRANSPORT SYSTEM PERMEASE PROTEIN UGPE"/>
    <property type="match status" value="1"/>
</dbReference>
<dbReference type="PROSITE" id="PS50928">
    <property type="entry name" value="ABC_TM1"/>
    <property type="match status" value="1"/>
</dbReference>
<dbReference type="InterPro" id="IPR000515">
    <property type="entry name" value="MetI-like"/>
</dbReference>
<proteinExistence type="inferred from homology"/>
<comment type="similarity">
    <text evidence="7">Belongs to the binding-protein-dependent transport system permease family.</text>
</comment>
<dbReference type="KEGG" id="pbk:Back11_00080"/>